<evidence type="ECO:0000313" key="2">
    <source>
        <dbReference type="EMBL" id="GJD96634.1"/>
    </source>
</evidence>
<proteinExistence type="predicted"/>
<dbReference type="InterPro" id="IPR001584">
    <property type="entry name" value="Integrase_cat-core"/>
</dbReference>
<dbReference type="InterPro" id="IPR012337">
    <property type="entry name" value="RNaseH-like_sf"/>
</dbReference>
<sequence length="53" mass="6189">MKTLKRDYARLAILADAKTVMRLLPAWFEDYNTIHPHSGLRMLSPREFLSRSA</sequence>
<evidence type="ECO:0000259" key="1">
    <source>
        <dbReference type="Pfam" id="PF13683"/>
    </source>
</evidence>
<organism evidence="2 3">
    <name type="scientific">Methylobacterium iners</name>
    <dbReference type="NCBI Taxonomy" id="418707"/>
    <lineage>
        <taxon>Bacteria</taxon>
        <taxon>Pseudomonadati</taxon>
        <taxon>Pseudomonadota</taxon>
        <taxon>Alphaproteobacteria</taxon>
        <taxon>Hyphomicrobiales</taxon>
        <taxon>Methylobacteriaceae</taxon>
        <taxon>Methylobacterium</taxon>
    </lineage>
</organism>
<keyword evidence="3" id="KW-1185">Reference proteome</keyword>
<reference evidence="2" key="1">
    <citation type="journal article" date="2021" name="Front. Microbiol.">
        <title>Comprehensive Comparative Genomics and Phenotyping of Methylobacterium Species.</title>
        <authorList>
            <person name="Alessa O."/>
            <person name="Ogura Y."/>
            <person name="Fujitani Y."/>
            <person name="Takami H."/>
            <person name="Hayashi T."/>
            <person name="Sahin N."/>
            <person name="Tani A."/>
        </authorList>
    </citation>
    <scope>NUCLEOTIDE SEQUENCE</scope>
    <source>
        <strain evidence="2">DSM 19015</strain>
    </source>
</reference>
<dbReference type="Proteomes" id="UP001055125">
    <property type="component" value="Unassembled WGS sequence"/>
</dbReference>
<feature type="domain" description="Integrase catalytic" evidence="1">
    <location>
        <begin position="2"/>
        <end position="45"/>
    </location>
</feature>
<gene>
    <name evidence="2" type="ORF">OCOJLMKI_3857</name>
</gene>
<evidence type="ECO:0000313" key="3">
    <source>
        <dbReference type="Proteomes" id="UP001055125"/>
    </source>
</evidence>
<dbReference type="SUPFAM" id="SSF53098">
    <property type="entry name" value="Ribonuclease H-like"/>
    <property type="match status" value="1"/>
</dbReference>
<accession>A0ABQ4S2C4</accession>
<comment type="caution">
    <text evidence="2">The sequence shown here is derived from an EMBL/GenBank/DDBJ whole genome shotgun (WGS) entry which is preliminary data.</text>
</comment>
<name>A0ABQ4S2C4_9HYPH</name>
<reference evidence="2" key="2">
    <citation type="submission" date="2021-08" db="EMBL/GenBank/DDBJ databases">
        <authorList>
            <person name="Tani A."/>
            <person name="Ola A."/>
            <person name="Ogura Y."/>
            <person name="Katsura K."/>
            <person name="Hayashi T."/>
        </authorList>
    </citation>
    <scope>NUCLEOTIDE SEQUENCE</scope>
    <source>
        <strain evidence="2">DSM 19015</strain>
    </source>
</reference>
<dbReference type="EMBL" id="BPQP01000065">
    <property type="protein sequence ID" value="GJD96634.1"/>
    <property type="molecule type" value="Genomic_DNA"/>
</dbReference>
<protein>
    <recommendedName>
        <fullName evidence="1">Integrase catalytic domain-containing protein</fullName>
    </recommendedName>
</protein>
<dbReference type="Pfam" id="PF13683">
    <property type="entry name" value="rve_3"/>
    <property type="match status" value="1"/>
</dbReference>